<gene>
    <name evidence="1" type="ORF">BU25DRAFT_178870</name>
</gene>
<proteinExistence type="predicted"/>
<keyword evidence="2" id="KW-1185">Reference proteome</keyword>
<dbReference type="Proteomes" id="UP000799754">
    <property type="component" value="Unassembled WGS sequence"/>
</dbReference>
<comment type="caution">
    <text evidence="1">The sequence shown here is derived from an EMBL/GenBank/DDBJ whole genome shotgun (WGS) entry which is preliminary data.</text>
</comment>
<name>A0ACB6RPU6_9PLEO</name>
<protein>
    <submittedName>
        <fullName evidence="1">Uncharacterized protein</fullName>
    </submittedName>
</protein>
<sequence>MFAQSDLHLIETIQYCHKQLLEKLRFETNSASQETKNKAKEDMRRIWQQDPHFHDIVWRVGSIAHYIELALKCRQHRGNDNLKA</sequence>
<organism evidence="1 2">
    <name type="scientific">Macroventuria anomochaeta</name>
    <dbReference type="NCBI Taxonomy" id="301207"/>
    <lineage>
        <taxon>Eukaryota</taxon>
        <taxon>Fungi</taxon>
        <taxon>Dikarya</taxon>
        <taxon>Ascomycota</taxon>
        <taxon>Pezizomycotina</taxon>
        <taxon>Dothideomycetes</taxon>
        <taxon>Pleosporomycetidae</taxon>
        <taxon>Pleosporales</taxon>
        <taxon>Pleosporineae</taxon>
        <taxon>Didymellaceae</taxon>
        <taxon>Macroventuria</taxon>
    </lineage>
</organism>
<evidence type="ECO:0000313" key="2">
    <source>
        <dbReference type="Proteomes" id="UP000799754"/>
    </source>
</evidence>
<accession>A0ACB6RPU6</accession>
<dbReference type="EMBL" id="MU006737">
    <property type="protein sequence ID" value="KAF2623425.1"/>
    <property type="molecule type" value="Genomic_DNA"/>
</dbReference>
<evidence type="ECO:0000313" key="1">
    <source>
        <dbReference type="EMBL" id="KAF2623425.1"/>
    </source>
</evidence>
<reference evidence="1" key="1">
    <citation type="journal article" date="2020" name="Stud. Mycol.">
        <title>101 Dothideomycetes genomes: a test case for predicting lifestyles and emergence of pathogens.</title>
        <authorList>
            <person name="Haridas S."/>
            <person name="Albert R."/>
            <person name="Binder M."/>
            <person name="Bloem J."/>
            <person name="Labutti K."/>
            <person name="Salamov A."/>
            <person name="Andreopoulos B."/>
            <person name="Baker S."/>
            <person name="Barry K."/>
            <person name="Bills G."/>
            <person name="Bluhm B."/>
            <person name="Cannon C."/>
            <person name="Castanera R."/>
            <person name="Culley D."/>
            <person name="Daum C."/>
            <person name="Ezra D."/>
            <person name="Gonzalez J."/>
            <person name="Henrissat B."/>
            <person name="Kuo A."/>
            <person name="Liang C."/>
            <person name="Lipzen A."/>
            <person name="Lutzoni F."/>
            <person name="Magnuson J."/>
            <person name="Mondo S."/>
            <person name="Nolan M."/>
            <person name="Ohm R."/>
            <person name="Pangilinan J."/>
            <person name="Park H.-J."/>
            <person name="Ramirez L."/>
            <person name="Alfaro M."/>
            <person name="Sun H."/>
            <person name="Tritt A."/>
            <person name="Yoshinaga Y."/>
            <person name="Zwiers L.-H."/>
            <person name="Turgeon B."/>
            <person name="Goodwin S."/>
            <person name="Spatafora J."/>
            <person name="Crous P."/>
            <person name="Grigoriev I."/>
        </authorList>
    </citation>
    <scope>NUCLEOTIDE SEQUENCE</scope>
    <source>
        <strain evidence="1">CBS 525.71</strain>
    </source>
</reference>